<evidence type="ECO:0000259" key="1">
    <source>
        <dbReference type="Pfam" id="PF01521"/>
    </source>
</evidence>
<dbReference type="Gene3D" id="2.60.300.12">
    <property type="entry name" value="HesB-like domain"/>
    <property type="match status" value="1"/>
</dbReference>
<dbReference type="AlphaFoldDB" id="A0A9X3WI44"/>
<evidence type="ECO:0000313" key="2">
    <source>
        <dbReference type="EMBL" id="MDC3418905.1"/>
    </source>
</evidence>
<dbReference type="Proteomes" id="UP001145072">
    <property type="component" value="Unassembled WGS sequence"/>
</dbReference>
<name>A0A9X3WI44_9BACI</name>
<dbReference type="RefSeq" id="WP_259871223.1">
    <property type="nucleotide sequence ID" value="NZ_JAMQJZ010000001.1"/>
</dbReference>
<protein>
    <submittedName>
        <fullName evidence="2">Iron-sulfur cluster biosynthesis family protein</fullName>
    </submittedName>
</protein>
<dbReference type="Pfam" id="PF01521">
    <property type="entry name" value="Fe-S_biosyn"/>
    <property type="match status" value="1"/>
</dbReference>
<sequence>MKLTITNKALEKVREISDVKDKYIWLYYDTDDCGCGVNGLPTIRLTETTGEAFESVENQEFHVIVHKQQAVFFAENITLDYVGNTFRLTSPEGILNPIIPVQDLIKGVEV</sequence>
<reference evidence="2" key="1">
    <citation type="submission" date="2022-06" db="EMBL/GenBank/DDBJ databases">
        <title>Aquibacillus sp. a new bacterium isolated from soil saline samples.</title>
        <authorList>
            <person name="Galisteo C."/>
            <person name="De La Haba R."/>
            <person name="Sanchez-Porro C."/>
            <person name="Ventosa A."/>
        </authorList>
    </citation>
    <scope>NUCLEOTIDE SEQUENCE</scope>
    <source>
        <strain evidence="2">JCM 12387</strain>
    </source>
</reference>
<dbReference type="InterPro" id="IPR000361">
    <property type="entry name" value="ATAP_core_dom"/>
</dbReference>
<dbReference type="InterPro" id="IPR035903">
    <property type="entry name" value="HesB-like_dom_sf"/>
</dbReference>
<dbReference type="SUPFAM" id="SSF89360">
    <property type="entry name" value="HesB-like domain"/>
    <property type="match status" value="1"/>
</dbReference>
<evidence type="ECO:0000313" key="3">
    <source>
        <dbReference type="Proteomes" id="UP001145072"/>
    </source>
</evidence>
<keyword evidence="3" id="KW-1185">Reference proteome</keyword>
<gene>
    <name evidence="2" type="ORF">NC661_00710</name>
</gene>
<comment type="caution">
    <text evidence="2">The sequence shown here is derived from an EMBL/GenBank/DDBJ whole genome shotgun (WGS) entry which is preliminary data.</text>
</comment>
<accession>A0A9X3WI44</accession>
<feature type="domain" description="Core" evidence="1">
    <location>
        <begin position="1"/>
        <end position="101"/>
    </location>
</feature>
<dbReference type="EMBL" id="JAMQJZ010000001">
    <property type="protein sequence ID" value="MDC3418905.1"/>
    <property type="molecule type" value="Genomic_DNA"/>
</dbReference>
<proteinExistence type="predicted"/>
<organism evidence="2 3">
    <name type="scientific">Aquibacillus koreensis</name>
    <dbReference type="NCBI Taxonomy" id="279446"/>
    <lineage>
        <taxon>Bacteria</taxon>
        <taxon>Bacillati</taxon>
        <taxon>Bacillota</taxon>
        <taxon>Bacilli</taxon>
        <taxon>Bacillales</taxon>
        <taxon>Bacillaceae</taxon>
        <taxon>Aquibacillus</taxon>
    </lineage>
</organism>